<dbReference type="RefSeq" id="WP_183901129.1">
    <property type="nucleotide sequence ID" value="NZ_JACIDW010000010.1"/>
</dbReference>
<dbReference type="AlphaFoldDB" id="A0A7W6CW64"/>
<organism evidence="2 3">
    <name type="scientific">Rhizobium metallidurans</name>
    <dbReference type="NCBI Taxonomy" id="1265931"/>
    <lineage>
        <taxon>Bacteria</taxon>
        <taxon>Pseudomonadati</taxon>
        <taxon>Pseudomonadota</taxon>
        <taxon>Alphaproteobacteria</taxon>
        <taxon>Hyphomicrobiales</taxon>
        <taxon>Rhizobiaceae</taxon>
        <taxon>Rhizobium/Agrobacterium group</taxon>
        <taxon>Rhizobium</taxon>
    </lineage>
</organism>
<keyword evidence="3" id="KW-1185">Reference proteome</keyword>
<keyword evidence="1" id="KW-0472">Membrane</keyword>
<protein>
    <submittedName>
        <fullName evidence="2">Uncharacterized protein</fullName>
    </submittedName>
</protein>
<keyword evidence="1" id="KW-1133">Transmembrane helix</keyword>
<keyword evidence="1" id="KW-0812">Transmembrane</keyword>
<dbReference type="Proteomes" id="UP000582090">
    <property type="component" value="Unassembled WGS sequence"/>
</dbReference>
<sequence length="71" mass="7727">MTESIVVSAYCAISTVFMLMTALEGWAIRGGWTLARGAGLAACSLWPLMLTAFFLHAVLAPRLMPRLGRTR</sequence>
<comment type="caution">
    <text evidence="2">The sequence shown here is derived from an EMBL/GenBank/DDBJ whole genome shotgun (WGS) entry which is preliminary data.</text>
</comment>
<proteinExistence type="predicted"/>
<feature type="transmembrane region" description="Helical" evidence="1">
    <location>
        <begin position="34"/>
        <end position="59"/>
    </location>
</feature>
<reference evidence="2 3" key="1">
    <citation type="submission" date="2020-08" db="EMBL/GenBank/DDBJ databases">
        <title>Genomic Encyclopedia of Type Strains, Phase IV (KMG-IV): sequencing the most valuable type-strain genomes for metagenomic binning, comparative biology and taxonomic classification.</title>
        <authorList>
            <person name="Goeker M."/>
        </authorList>
    </citation>
    <scope>NUCLEOTIDE SEQUENCE [LARGE SCALE GENOMIC DNA]</scope>
    <source>
        <strain evidence="2 3">DSM 26575</strain>
    </source>
</reference>
<accession>A0A7W6CW64</accession>
<evidence type="ECO:0000313" key="3">
    <source>
        <dbReference type="Proteomes" id="UP000582090"/>
    </source>
</evidence>
<gene>
    <name evidence="2" type="ORF">GGQ67_003257</name>
</gene>
<evidence type="ECO:0000256" key="1">
    <source>
        <dbReference type="SAM" id="Phobius"/>
    </source>
</evidence>
<dbReference type="EMBL" id="JACIDW010000010">
    <property type="protein sequence ID" value="MBB3965584.1"/>
    <property type="molecule type" value="Genomic_DNA"/>
</dbReference>
<evidence type="ECO:0000313" key="2">
    <source>
        <dbReference type="EMBL" id="MBB3965584.1"/>
    </source>
</evidence>
<name>A0A7W6CW64_9HYPH</name>
<feature type="transmembrane region" description="Helical" evidence="1">
    <location>
        <begin position="7"/>
        <end position="28"/>
    </location>
</feature>